<evidence type="ECO:0000313" key="1">
    <source>
        <dbReference type="EMBL" id="NOJ14202.1"/>
    </source>
</evidence>
<name>A0A7Y4D978_VIBSP</name>
<sequence length="61" mass="7093">MSNQRKTPVDIIKDRMEVLQKHSDEYQSNPSLTSHTKEASANYYRGALNELFRLTKMFGTD</sequence>
<dbReference type="Proteomes" id="UP000519158">
    <property type="component" value="Unassembled WGS sequence"/>
</dbReference>
<proteinExistence type="predicted"/>
<accession>A0A7Y4D978</accession>
<dbReference type="EMBL" id="VTXL01000013">
    <property type="protein sequence ID" value="NOJ14202.1"/>
    <property type="molecule type" value="Genomic_DNA"/>
</dbReference>
<protein>
    <submittedName>
        <fullName evidence="1">Uncharacterized protein</fullName>
    </submittedName>
</protein>
<dbReference type="RefSeq" id="WP_171329785.1">
    <property type="nucleotide sequence ID" value="NZ_CAWPOP010000005.1"/>
</dbReference>
<dbReference type="AlphaFoldDB" id="A0A7Y4D978"/>
<comment type="caution">
    <text evidence="1">The sequence shown here is derived from an EMBL/GenBank/DDBJ whole genome shotgun (WGS) entry which is preliminary data.</text>
</comment>
<organism evidence="1 2">
    <name type="scientific">Vibrio splendidus</name>
    <dbReference type="NCBI Taxonomy" id="29497"/>
    <lineage>
        <taxon>Bacteria</taxon>
        <taxon>Pseudomonadati</taxon>
        <taxon>Pseudomonadota</taxon>
        <taxon>Gammaproteobacteria</taxon>
        <taxon>Vibrionales</taxon>
        <taxon>Vibrionaceae</taxon>
        <taxon>Vibrio</taxon>
    </lineage>
</organism>
<gene>
    <name evidence="1" type="ORF">F0234_15695</name>
</gene>
<evidence type="ECO:0000313" key="2">
    <source>
        <dbReference type="Proteomes" id="UP000519158"/>
    </source>
</evidence>
<reference evidence="1 2" key="1">
    <citation type="submission" date="2019-09" db="EMBL/GenBank/DDBJ databases">
        <title>Draft genome sequencing and comparative genomics of hatchery-associated Vibrios.</title>
        <authorList>
            <person name="Kehlet-Delgado H."/>
            <person name="Mueller R.S."/>
        </authorList>
    </citation>
    <scope>NUCLEOTIDE SEQUENCE [LARGE SCALE GENOMIC DNA]</scope>
    <source>
        <strain evidence="1 2">99-70-13A3</strain>
    </source>
</reference>